<protein>
    <submittedName>
        <fullName evidence="1">Uncharacterized protein</fullName>
    </submittedName>
</protein>
<dbReference type="EMBL" id="CM015723">
    <property type="protein sequence ID" value="KAF3697004.1"/>
    <property type="molecule type" value="Genomic_DNA"/>
</dbReference>
<reference evidence="2" key="2">
    <citation type="submission" date="2019-02" db="EMBL/GenBank/DDBJ databases">
        <title>Opniocepnalus argus Var Kimnra genome.</title>
        <authorList>
            <person name="Zhou C."/>
            <person name="Xiao S."/>
        </authorList>
    </citation>
    <scope>NUCLEOTIDE SEQUENCE [LARGE SCALE GENOMIC DNA]</scope>
</reference>
<name>A0A6G1Q3N2_CHAAH</name>
<accession>A0A6G1Q3N2</accession>
<reference evidence="1 2" key="1">
    <citation type="submission" date="2019-02" db="EMBL/GenBank/DDBJ databases">
        <title>Opniocepnalus argus genome.</title>
        <authorList>
            <person name="Zhou C."/>
            <person name="Xiao S."/>
        </authorList>
    </citation>
    <scope>NUCLEOTIDE SEQUENCE [LARGE SCALE GENOMIC DNA]</scope>
    <source>
        <strain evidence="1">OARG1902GOOAL</strain>
        <tissue evidence="1">Muscle</tissue>
    </source>
</reference>
<dbReference type="Proteomes" id="UP000503349">
    <property type="component" value="Chromosome 12"/>
</dbReference>
<keyword evidence="2" id="KW-1185">Reference proteome</keyword>
<organism evidence="1 2">
    <name type="scientific">Channa argus</name>
    <name type="common">Northern snakehead</name>
    <name type="synonym">Ophicephalus argus</name>
    <dbReference type="NCBI Taxonomy" id="215402"/>
    <lineage>
        <taxon>Eukaryota</taxon>
        <taxon>Metazoa</taxon>
        <taxon>Chordata</taxon>
        <taxon>Craniata</taxon>
        <taxon>Vertebrata</taxon>
        <taxon>Euteleostomi</taxon>
        <taxon>Actinopterygii</taxon>
        <taxon>Neopterygii</taxon>
        <taxon>Teleostei</taxon>
        <taxon>Neoteleostei</taxon>
        <taxon>Acanthomorphata</taxon>
        <taxon>Anabantaria</taxon>
        <taxon>Anabantiformes</taxon>
        <taxon>Channoidei</taxon>
        <taxon>Channidae</taxon>
        <taxon>Channa</taxon>
    </lineage>
</organism>
<dbReference type="AlphaFoldDB" id="A0A6G1Q3N2"/>
<gene>
    <name evidence="1" type="ORF">EXN66_Car012684</name>
</gene>
<evidence type="ECO:0000313" key="1">
    <source>
        <dbReference type="EMBL" id="KAF3697004.1"/>
    </source>
</evidence>
<sequence length="61" mass="7045">MAVPRLVHNALEQNTRCLFSPLMQLKNYTRLVLHFFTLGYCVSEKENKSMFSAKHSSLARS</sequence>
<evidence type="ECO:0000313" key="2">
    <source>
        <dbReference type="Proteomes" id="UP000503349"/>
    </source>
</evidence>
<proteinExistence type="predicted"/>